<evidence type="ECO:0000259" key="7">
    <source>
        <dbReference type="PROSITE" id="PS51198"/>
    </source>
</evidence>
<dbReference type="Proteomes" id="UP000266305">
    <property type="component" value="Unassembled WGS sequence"/>
</dbReference>
<dbReference type="InterPro" id="IPR000212">
    <property type="entry name" value="DNA_helicase_UvrD/REP"/>
</dbReference>
<dbReference type="Gene3D" id="3.40.50.300">
    <property type="entry name" value="P-loop containing nucleotide triphosphate hydrolases"/>
    <property type="match status" value="2"/>
</dbReference>
<evidence type="ECO:0000313" key="9">
    <source>
        <dbReference type="Proteomes" id="UP000266305"/>
    </source>
</evidence>
<evidence type="ECO:0000256" key="2">
    <source>
        <dbReference type="ARBA" id="ARBA00022801"/>
    </source>
</evidence>
<evidence type="ECO:0000256" key="3">
    <source>
        <dbReference type="ARBA" id="ARBA00022806"/>
    </source>
</evidence>
<evidence type="ECO:0000256" key="6">
    <source>
        <dbReference type="PROSITE-ProRule" id="PRU00560"/>
    </source>
</evidence>
<accession>A0AAX1UHW2</accession>
<evidence type="ECO:0000256" key="1">
    <source>
        <dbReference type="ARBA" id="ARBA00022741"/>
    </source>
</evidence>
<dbReference type="RefSeq" id="WP_119000874.1">
    <property type="nucleotide sequence ID" value="NZ_QWGP01000022.1"/>
</dbReference>
<dbReference type="InterPro" id="IPR027417">
    <property type="entry name" value="P-loop_NTPase"/>
</dbReference>
<keyword evidence="1 6" id="KW-0547">Nucleotide-binding</keyword>
<dbReference type="Pfam" id="PF00580">
    <property type="entry name" value="UvrD-helicase"/>
    <property type="match status" value="1"/>
</dbReference>
<keyword evidence="3 6" id="KW-0347">Helicase</keyword>
<keyword evidence="4 6" id="KW-0067">ATP-binding</keyword>
<evidence type="ECO:0000256" key="4">
    <source>
        <dbReference type="ARBA" id="ARBA00022840"/>
    </source>
</evidence>
<gene>
    <name evidence="8" type="ORF">D1114_17070</name>
</gene>
<dbReference type="SUPFAM" id="SSF52540">
    <property type="entry name" value="P-loop containing nucleoside triphosphate hydrolases"/>
    <property type="match status" value="1"/>
</dbReference>
<dbReference type="GO" id="GO:0016787">
    <property type="term" value="F:hydrolase activity"/>
    <property type="evidence" value="ECO:0007669"/>
    <property type="project" value="UniProtKB-UniRule"/>
</dbReference>
<evidence type="ECO:0000256" key="5">
    <source>
        <dbReference type="ARBA" id="ARBA00034923"/>
    </source>
</evidence>
<dbReference type="InterPro" id="IPR014016">
    <property type="entry name" value="UvrD-like_ATP-bd"/>
</dbReference>
<name>A0AAX1UHW2_CERSP</name>
<evidence type="ECO:0000313" key="8">
    <source>
        <dbReference type="EMBL" id="RHZ92701.1"/>
    </source>
</evidence>
<dbReference type="EMBL" id="QWGP01000022">
    <property type="protein sequence ID" value="RHZ92701.1"/>
    <property type="molecule type" value="Genomic_DNA"/>
</dbReference>
<dbReference type="GO" id="GO:0000725">
    <property type="term" value="P:recombinational repair"/>
    <property type="evidence" value="ECO:0007669"/>
    <property type="project" value="TreeGrafter"/>
</dbReference>
<keyword evidence="2 6" id="KW-0378">Hydrolase</keyword>
<feature type="binding site" evidence="6">
    <location>
        <begin position="33"/>
        <end position="40"/>
    </location>
    <ligand>
        <name>ATP</name>
        <dbReference type="ChEBI" id="CHEBI:30616"/>
    </ligand>
</feature>
<dbReference type="PROSITE" id="PS51198">
    <property type="entry name" value="UVRD_HELICASE_ATP_BIND"/>
    <property type="match status" value="1"/>
</dbReference>
<dbReference type="GO" id="GO:0043138">
    <property type="term" value="F:3'-5' DNA helicase activity"/>
    <property type="evidence" value="ECO:0007669"/>
    <property type="project" value="TreeGrafter"/>
</dbReference>
<dbReference type="PANTHER" id="PTHR11070:SF2">
    <property type="entry name" value="ATP-DEPENDENT DNA HELICASE SRS2"/>
    <property type="match status" value="1"/>
</dbReference>
<feature type="domain" description="UvrD-like helicase ATP-binding" evidence="7">
    <location>
        <begin position="12"/>
        <end position="283"/>
    </location>
</feature>
<comment type="caution">
    <text evidence="8">The sequence shown here is derived from an EMBL/GenBank/DDBJ whole genome shotgun (WGS) entry which is preliminary data.</text>
</comment>
<organism evidence="8 9">
    <name type="scientific">Cereibacter sphaeroides</name>
    <name type="common">Rhodobacter sphaeroides</name>
    <dbReference type="NCBI Taxonomy" id="1063"/>
    <lineage>
        <taxon>Bacteria</taxon>
        <taxon>Pseudomonadati</taxon>
        <taxon>Pseudomonadota</taxon>
        <taxon>Alphaproteobacteria</taxon>
        <taxon>Rhodobacterales</taxon>
        <taxon>Paracoccaceae</taxon>
        <taxon>Cereibacter</taxon>
    </lineage>
</organism>
<dbReference type="GO" id="GO:0003677">
    <property type="term" value="F:DNA binding"/>
    <property type="evidence" value="ECO:0007669"/>
    <property type="project" value="InterPro"/>
</dbReference>
<proteinExistence type="predicted"/>
<protein>
    <recommendedName>
        <fullName evidence="5">DNA 3'-5' helicase II</fullName>
    </recommendedName>
</protein>
<sequence>MTDVTDANCDAGADEMIRACLSLDQPRSFFLFAGAGSGKTRSLKDALEGLDTQTLTTLRKHSRKIAVITYTNAAADEITRRVKADPVFQVQTIHSFAWSLIEGRTADIRRWLESNLQTEIGKEQVDHAKGRGRGDAHDKRIKKIASKTKRLERLAEIRAFTYSPVGDNFGRDALQHTEVIALAAHFLTESETFQNIVLARYPFILIDESQDTMKPLMEALLTFEARHRGRIALGLLGDTMQRIYTDGLRDLDKRVGDFAQPAKQMNHRSRARIVDLANAIRRDDDGRQQRAREDKPGGTVRVFLAPNEGTDRAAFEASSRAEMARMTGDPAWQNAEAIKTLTIERHMAAARLGFSELFEPLSKPDKLKDGFRDGTLPAMRLFTHRVLPLVTAQRDGDAFAAMAVLRDGSPLVDKRGIRVGRAGQATGLDVARAGVAALMTLFKDERDPSCAEVLTLVAEHRLFPIPDQLRLCLPDDRPVAQNLADIPAEQGPFLDELDLTTPEDTPPTDTTITQAWTQALETPVSQVARYRAYVEDRSPYGTHQGVKGLEFPRVMVIADDAHTRFKGLASYETLFGVKPLGPDAQKKANMGEETTIERTRRLLYVTCTRAEESLALVLYSEAPDTIRSFLISKKWVTEDEIVMASTDGTYQEAAPQS</sequence>
<reference evidence="8 9" key="1">
    <citation type="submission" date="2018-08" db="EMBL/GenBank/DDBJ databases">
        <title>Draft genome sequence of Rhodobacter sphaeroides FY.</title>
        <authorList>
            <person name="Rayyan A."/>
            <person name="Meyer T.E."/>
            <person name="Kyndt J.A."/>
        </authorList>
    </citation>
    <scope>NUCLEOTIDE SEQUENCE [LARGE SCALE GENOMIC DNA]</scope>
    <source>
        <strain evidence="8 9">FY</strain>
    </source>
</reference>
<dbReference type="GO" id="GO:0005524">
    <property type="term" value="F:ATP binding"/>
    <property type="evidence" value="ECO:0007669"/>
    <property type="project" value="UniProtKB-UniRule"/>
</dbReference>
<dbReference type="AlphaFoldDB" id="A0AAX1UHW2"/>
<dbReference type="PANTHER" id="PTHR11070">
    <property type="entry name" value="UVRD / RECB / PCRA DNA HELICASE FAMILY MEMBER"/>
    <property type="match status" value="1"/>
</dbReference>